<evidence type="ECO:0000256" key="7">
    <source>
        <dbReference type="ARBA" id="ARBA00023136"/>
    </source>
</evidence>
<evidence type="ECO:0000256" key="3">
    <source>
        <dbReference type="ARBA" id="ARBA00022448"/>
    </source>
</evidence>
<evidence type="ECO:0000256" key="1">
    <source>
        <dbReference type="ARBA" id="ARBA00004202"/>
    </source>
</evidence>
<keyword evidence="6 9" id="KW-0067">ATP-binding</keyword>
<dbReference type="InterPro" id="IPR003439">
    <property type="entry name" value="ABC_transporter-like_ATP-bd"/>
</dbReference>
<dbReference type="AlphaFoldDB" id="A0A852RBK4"/>
<dbReference type="PANTHER" id="PTHR43297:SF2">
    <property type="entry name" value="DIPEPTIDE TRANSPORT ATP-BINDING PROTEIN DPPD"/>
    <property type="match status" value="1"/>
</dbReference>
<dbReference type="GO" id="GO:0005886">
    <property type="term" value="C:plasma membrane"/>
    <property type="evidence" value="ECO:0007669"/>
    <property type="project" value="UniProtKB-SubCell"/>
</dbReference>
<keyword evidence="10" id="KW-1185">Reference proteome</keyword>
<dbReference type="GO" id="GO:0015833">
    <property type="term" value="P:peptide transport"/>
    <property type="evidence" value="ECO:0007669"/>
    <property type="project" value="InterPro"/>
</dbReference>
<dbReference type="PANTHER" id="PTHR43297">
    <property type="entry name" value="OLIGOPEPTIDE TRANSPORT ATP-BINDING PROTEIN APPD"/>
    <property type="match status" value="1"/>
</dbReference>
<gene>
    <name evidence="9" type="ORF">BJ958_000231</name>
</gene>
<feature type="domain" description="ABC transporter" evidence="8">
    <location>
        <begin position="5"/>
        <end position="253"/>
    </location>
</feature>
<dbReference type="InterPro" id="IPR050388">
    <property type="entry name" value="ABC_Ni/Peptide_Import"/>
</dbReference>
<dbReference type="RefSeq" id="WP_179724802.1">
    <property type="nucleotide sequence ID" value="NZ_BAABEF010000001.1"/>
</dbReference>
<evidence type="ECO:0000313" key="9">
    <source>
        <dbReference type="EMBL" id="NYD28685.1"/>
    </source>
</evidence>
<keyword evidence="3" id="KW-0813">Transport</keyword>
<proteinExistence type="inferred from homology"/>
<comment type="subcellular location">
    <subcellularLocation>
        <location evidence="1">Cell membrane</location>
        <topology evidence="1">Peripheral membrane protein</topology>
    </subcellularLocation>
</comment>
<dbReference type="InterPro" id="IPR027417">
    <property type="entry name" value="P-loop_NTPase"/>
</dbReference>
<dbReference type="EMBL" id="JACCBF010000001">
    <property type="protein sequence ID" value="NYD28685.1"/>
    <property type="molecule type" value="Genomic_DNA"/>
</dbReference>
<dbReference type="Proteomes" id="UP000582231">
    <property type="component" value="Unassembled WGS sequence"/>
</dbReference>
<dbReference type="Pfam" id="PF08352">
    <property type="entry name" value="oligo_HPY"/>
    <property type="match status" value="1"/>
</dbReference>
<evidence type="ECO:0000256" key="6">
    <source>
        <dbReference type="ARBA" id="ARBA00022840"/>
    </source>
</evidence>
<dbReference type="InterPro" id="IPR013563">
    <property type="entry name" value="Oligopep_ABC_C"/>
</dbReference>
<dbReference type="Gene3D" id="3.40.50.300">
    <property type="entry name" value="P-loop containing nucleotide triphosphate hydrolases"/>
    <property type="match status" value="1"/>
</dbReference>
<accession>A0A852RBK4</accession>
<comment type="caution">
    <text evidence="9">The sequence shown here is derived from an EMBL/GenBank/DDBJ whole genome shotgun (WGS) entry which is preliminary data.</text>
</comment>
<dbReference type="SUPFAM" id="SSF52540">
    <property type="entry name" value="P-loop containing nucleoside triphosphate hydrolases"/>
    <property type="match status" value="1"/>
</dbReference>
<dbReference type="GO" id="GO:0005524">
    <property type="term" value="F:ATP binding"/>
    <property type="evidence" value="ECO:0007669"/>
    <property type="project" value="UniProtKB-KW"/>
</dbReference>
<dbReference type="SMART" id="SM00382">
    <property type="entry name" value="AAA"/>
    <property type="match status" value="1"/>
</dbReference>
<evidence type="ECO:0000256" key="5">
    <source>
        <dbReference type="ARBA" id="ARBA00022741"/>
    </source>
</evidence>
<evidence type="ECO:0000313" key="10">
    <source>
        <dbReference type="Proteomes" id="UP000582231"/>
    </source>
</evidence>
<keyword evidence="4" id="KW-1003">Cell membrane</keyword>
<evidence type="ECO:0000256" key="2">
    <source>
        <dbReference type="ARBA" id="ARBA00005417"/>
    </source>
</evidence>
<name>A0A852RBK4_9ACTN</name>
<dbReference type="InterPro" id="IPR003593">
    <property type="entry name" value="AAA+_ATPase"/>
</dbReference>
<dbReference type="GO" id="GO:0016887">
    <property type="term" value="F:ATP hydrolysis activity"/>
    <property type="evidence" value="ECO:0007669"/>
    <property type="project" value="InterPro"/>
</dbReference>
<evidence type="ECO:0000256" key="4">
    <source>
        <dbReference type="ARBA" id="ARBA00022475"/>
    </source>
</evidence>
<keyword evidence="7" id="KW-0472">Membrane</keyword>
<dbReference type="Pfam" id="PF00005">
    <property type="entry name" value="ABC_tran"/>
    <property type="match status" value="1"/>
</dbReference>
<dbReference type="CDD" id="cd03257">
    <property type="entry name" value="ABC_NikE_OppD_transporters"/>
    <property type="match status" value="1"/>
</dbReference>
<evidence type="ECO:0000259" key="8">
    <source>
        <dbReference type="PROSITE" id="PS50893"/>
    </source>
</evidence>
<reference evidence="9 10" key="1">
    <citation type="submission" date="2020-07" db="EMBL/GenBank/DDBJ databases">
        <title>Sequencing the genomes of 1000 actinobacteria strains.</title>
        <authorList>
            <person name="Klenk H.-P."/>
        </authorList>
    </citation>
    <scope>NUCLEOTIDE SEQUENCE [LARGE SCALE GENOMIC DNA]</scope>
    <source>
        <strain evidence="9 10">DSM 19082</strain>
    </source>
</reference>
<protein>
    <submittedName>
        <fullName evidence="9">Oligopeptide/dipeptide ABC transporter ATP-binding protein</fullName>
    </submittedName>
</protein>
<dbReference type="NCBIfam" id="TIGR01727">
    <property type="entry name" value="oligo_HPY"/>
    <property type="match status" value="1"/>
</dbReference>
<dbReference type="FunFam" id="3.40.50.300:FF:000016">
    <property type="entry name" value="Oligopeptide ABC transporter ATP-binding component"/>
    <property type="match status" value="1"/>
</dbReference>
<dbReference type="PROSITE" id="PS50893">
    <property type="entry name" value="ABC_TRANSPORTER_2"/>
    <property type="match status" value="1"/>
</dbReference>
<sequence>MSTVLSIEDLRVGVRHRGGHRTIVDGVHLAIDAGTAVGLVGESGSGKSMTARSVLGLFPPGADVSGRIEVGGASVLGDRRALRAARERRVAMIFQDPRAHINAVHRVGDFMTEAMRRNLGMKRAAAEKRAVDLLGEVGIPDGERRVRQYPHELSGGLLQRVMIATAIAIEPELILADEPTTALDVTTQSEVMAILGDLRTQRGLAMLFITHDLELAAATCDRTTVMYAGRIVEEQASSSLADHPQHPYTAGLLVARPSIDTSVRRLPVIPGRPLAAFEAGAGCAFASRCAHVADACRASAPPLVTTTTGHVACHRHDELATATPVPSPQEATADA</sequence>
<keyword evidence="5" id="KW-0547">Nucleotide-binding</keyword>
<comment type="similarity">
    <text evidence="2">Belongs to the ABC transporter superfamily.</text>
</comment>
<organism evidence="9 10">
    <name type="scientific">Nocardioides kongjuensis</name>
    <dbReference type="NCBI Taxonomy" id="349522"/>
    <lineage>
        <taxon>Bacteria</taxon>
        <taxon>Bacillati</taxon>
        <taxon>Actinomycetota</taxon>
        <taxon>Actinomycetes</taxon>
        <taxon>Propionibacteriales</taxon>
        <taxon>Nocardioidaceae</taxon>
        <taxon>Nocardioides</taxon>
    </lineage>
</organism>